<gene>
    <name evidence="1" type="ORF">Ctob_013656</name>
</gene>
<comment type="caution">
    <text evidence="1">The sequence shown here is derived from an EMBL/GenBank/DDBJ whole genome shotgun (WGS) entry which is preliminary data.</text>
</comment>
<protein>
    <submittedName>
        <fullName evidence="1">Uncharacterized protein</fullName>
    </submittedName>
</protein>
<evidence type="ECO:0000313" key="2">
    <source>
        <dbReference type="Proteomes" id="UP000037460"/>
    </source>
</evidence>
<reference evidence="2" key="1">
    <citation type="journal article" date="2015" name="PLoS Genet.">
        <title>Genome Sequence and Transcriptome Analyses of Chrysochromulina tobin: Metabolic Tools for Enhanced Algal Fitness in the Prominent Order Prymnesiales (Haptophyceae).</title>
        <authorList>
            <person name="Hovde B.T."/>
            <person name="Deodato C.R."/>
            <person name="Hunsperger H.M."/>
            <person name="Ryken S.A."/>
            <person name="Yost W."/>
            <person name="Jha R.K."/>
            <person name="Patterson J."/>
            <person name="Monnat R.J. Jr."/>
            <person name="Barlow S.B."/>
            <person name="Starkenburg S.R."/>
            <person name="Cattolico R.A."/>
        </authorList>
    </citation>
    <scope>NUCLEOTIDE SEQUENCE</scope>
    <source>
        <strain evidence="2">CCMP291</strain>
    </source>
</reference>
<keyword evidence="2" id="KW-1185">Reference proteome</keyword>
<accession>A0A0M0JU17</accession>
<dbReference type="AlphaFoldDB" id="A0A0M0JU17"/>
<proteinExistence type="predicted"/>
<name>A0A0M0JU17_9EUKA</name>
<sequence length="314" mass="32407">MRAPWHPVRPVEIIDWLRAYNEAAVQRADTEPITSFVAVDDRALLQESGGDELIGRFVHTRNMTGLTDKAAERMKQVLLSGGDRDAPSVPGLGVMSPGSAGRASFSSSVGGSGATMSVEVPMAAEIHSSNGVGLGTPFKDSMMSALSAAGGLPRGRPAPLVTSAMPFRRDATEVGSPEPRAEPKSSMSTYDALGMGGTPGSPLRVGGSVSIFAGASPTSNRIAPTPAFNTLRGHTAGRSPLSPFGAPVRGANVDNSRMLPNLDGTRATVQARSIRSQTANVNGFGARGGGNTSQLQAYGSSYRAPTTLRPGGAY</sequence>
<dbReference type="EMBL" id="JWZX01002387">
    <property type="protein sequence ID" value="KOO29618.1"/>
    <property type="molecule type" value="Genomic_DNA"/>
</dbReference>
<organism evidence="1 2">
    <name type="scientific">Chrysochromulina tobinii</name>
    <dbReference type="NCBI Taxonomy" id="1460289"/>
    <lineage>
        <taxon>Eukaryota</taxon>
        <taxon>Haptista</taxon>
        <taxon>Haptophyta</taxon>
        <taxon>Prymnesiophyceae</taxon>
        <taxon>Prymnesiales</taxon>
        <taxon>Chrysochromulinaceae</taxon>
        <taxon>Chrysochromulina</taxon>
    </lineage>
</organism>
<evidence type="ECO:0000313" key="1">
    <source>
        <dbReference type="EMBL" id="KOO29618.1"/>
    </source>
</evidence>
<dbReference type="Proteomes" id="UP000037460">
    <property type="component" value="Unassembled WGS sequence"/>
</dbReference>